<feature type="transmembrane region" description="Helical" evidence="1">
    <location>
        <begin position="156"/>
        <end position="175"/>
    </location>
</feature>
<name>H1YD59_9SPHI</name>
<dbReference type="RefSeq" id="WP_008506088.1">
    <property type="nucleotide sequence ID" value="NZ_CM001403.1"/>
</dbReference>
<accession>H1YD59</accession>
<dbReference type="HOGENOM" id="CLU_084444_0_0_10"/>
<keyword evidence="3" id="KW-1185">Reference proteome</keyword>
<evidence type="ECO:0000313" key="3">
    <source>
        <dbReference type="Proteomes" id="UP000002774"/>
    </source>
</evidence>
<dbReference type="eggNOG" id="ENOG5030C5C">
    <property type="taxonomic scope" value="Bacteria"/>
</dbReference>
<keyword evidence="1" id="KW-0812">Transmembrane</keyword>
<dbReference type="STRING" id="714943.Mucpa_1973"/>
<feature type="transmembrane region" description="Helical" evidence="1">
    <location>
        <begin position="59"/>
        <end position="80"/>
    </location>
</feature>
<proteinExistence type="predicted"/>
<sequence>MENLPLYIAATFGITVLLTIWLFSKATHYAKPFLVFLSVLTIVQSALGLSGFYSDVHTMTARFPMLVIPLTVFCIALFLTAKGRMFIDSLDIKTLTILHIIRIPVEVTLFWLFVHQAIPQAMTFEGRNFDILSGLTAPLVYYFAFVKQQLSKTVLIIWNAACMLLLINVVASAVLSLPVRFQNFGFEQPNVAVGYFPFLLLPAILVPLVLFANAAAIRQLIYNKNIILKNSK</sequence>
<feature type="transmembrane region" description="Helical" evidence="1">
    <location>
        <begin position="33"/>
        <end position="53"/>
    </location>
</feature>
<dbReference type="OrthoDB" id="675847at2"/>
<feature type="transmembrane region" description="Helical" evidence="1">
    <location>
        <begin position="92"/>
        <end position="114"/>
    </location>
</feature>
<protein>
    <submittedName>
        <fullName evidence="2">Uncharacterized protein</fullName>
    </submittedName>
</protein>
<evidence type="ECO:0000313" key="2">
    <source>
        <dbReference type="EMBL" id="EHQ26116.1"/>
    </source>
</evidence>
<feature type="transmembrane region" description="Helical" evidence="1">
    <location>
        <begin position="6"/>
        <end position="24"/>
    </location>
</feature>
<keyword evidence="1" id="KW-1133">Transmembrane helix</keyword>
<dbReference type="AlphaFoldDB" id="H1YD59"/>
<gene>
    <name evidence="2" type="ORF">Mucpa_1973</name>
</gene>
<feature type="transmembrane region" description="Helical" evidence="1">
    <location>
        <begin position="195"/>
        <end position="217"/>
    </location>
</feature>
<reference evidence="2" key="1">
    <citation type="submission" date="2011-09" db="EMBL/GenBank/DDBJ databases">
        <title>The permanent draft genome of Mucilaginibacter paludis DSM 18603.</title>
        <authorList>
            <consortium name="US DOE Joint Genome Institute (JGI-PGF)"/>
            <person name="Lucas S."/>
            <person name="Han J."/>
            <person name="Lapidus A."/>
            <person name="Bruce D."/>
            <person name="Goodwin L."/>
            <person name="Pitluck S."/>
            <person name="Peters L."/>
            <person name="Kyrpides N."/>
            <person name="Mavromatis K."/>
            <person name="Ivanova N."/>
            <person name="Mikhailova N."/>
            <person name="Held B."/>
            <person name="Detter J.C."/>
            <person name="Tapia R."/>
            <person name="Han C."/>
            <person name="Land M."/>
            <person name="Hauser L."/>
            <person name="Markowitz V."/>
            <person name="Cheng J.-F."/>
            <person name="Hugenholtz P."/>
            <person name="Woyke T."/>
            <person name="Wu D."/>
            <person name="Tindall B."/>
            <person name="Brambilla E."/>
            <person name="Klenk H.-P."/>
            <person name="Eisen J.A."/>
        </authorList>
    </citation>
    <scope>NUCLEOTIDE SEQUENCE [LARGE SCALE GENOMIC DNA]</scope>
    <source>
        <strain evidence="2">DSM 18603</strain>
    </source>
</reference>
<dbReference type="EMBL" id="CM001403">
    <property type="protein sequence ID" value="EHQ26116.1"/>
    <property type="molecule type" value="Genomic_DNA"/>
</dbReference>
<keyword evidence="1" id="KW-0472">Membrane</keyword>
<feature type="transmembrane region" description="Helical" evidence="1">
    <location>
        <begin position="126"/>
        <end position="144"/>
    </location>
</feature>
<dbReference type="Proteomes" id="UP000002774">
    <property type="component" value="Chromosome"/>
</dbReference>
<evidence type="ECO:0000256" key="1">
    <source>
        <dbReference type="SAM" id="Phobius"/>
    </source>
</evidence>
<organism evidence="2 3">
    <name type="scientific">Mucilaginibacter paludis DSM 18603</name>
    <dbReference type="NCBI Taxonomy" id="714943"/>
    <lineage>
        <taxon>Bacteria</taxon>
        <taxon>Pseudomonadati</taxon>
        <taxon>Bacteroidota</taxon>
        <taxon>Sphingobacteriia</taxon>
        <taxon>Sphingobacteriales</taxon>
        <taxon>Sphingobacteriaceae</taxon>
        <taxon>Mucilaginibacter</taxon>
    </lineage>
</organism>